<dbReference type="RefSeq" id="WP_010549786.1">
    <property type="nucleotide sequence ID" value="NZ_JALXWX010000139.1"/>
</dbReference>
<comment type="caution">
    <text evidence="2">The sequence shown here is derived from an EMBL/GenBank/DDBJ whole genome shotgun (WGS) entry which is preliminary data.</text>
</comment>
<proteinExistence type="predicted"/>
<evidence type="ECO:0008006" key="4">
    <source>
        <dbReference type="Google" id="ProtNLM"/>
    </source>
</evidence>
<organism evidence="2 3">
    <name type="scientific">Brachybacterium paraconglomeratum</name>
    <dbReference type="NCBI Taxonomy" id="173362"/>
    <lineage>
        <taxon>Bacteria</taxon>
        <taxon>Bacillati</taxon>
        <taxon>Actinomycetota</taxon>
        <taxon>Actinomycetes</taxon>
        <taxon>Micrococcales</taxon>
        <taxon>Dermabacteraceae</taxon>
        <taxon>Brachybacterium</taxon>
    </lineage>
</organism>
<keyword evidence="3" id="KW-1185">Reference proteome</keyword>
<reference evidence="1" key="3">
    <citation type="submission" date="2021-09" db="EMBL/GenBank/DDBJ databases">
        <authorList>
            <person name="Gilroy R."/>
        </authorList>
    </citation>
    <scope>NUCLEOTIDE SEQUENCE</scope>
    <source>
        <strain evidence="1">1647</strain>
    </source>
</reference>
<gene>
    <name evidence="2" type="ORF">DS079_12505</name>
    <name evidence="1" type="ORF">K8W24_14410</name>
</gene>
<reference evidence="1" key="2">
    <citation type="journal article" date="2021" name="PeerJ">
        <title>Extensive microbial diversity within the chicken gut microbiome revealed by metagenomics and culture.</title>
        <authorList>
            <person name="Gilroy R."/>
            <person name="Ravi A."/>
            <person name="Getino M."/>
            <person name="Pursley I."/>
            <person name="Horton D.L."/>
            <person name="Alikhan N.F."/>
            <person name="Baker D."/>
            <person name="Gharbi K."/>
            <person name="Hall N."/>
            <person name="Watson M."/>
            <person name="Adriaenssens E.M."/>
            <person name="Foster-Nyarko E."/>
            <person name="Jarju S."/>
            <person name="Secka A."/>
            <person name="Antonio M."/>
            <person name="Oren A."/>
            <person name="Chaudhuri R.R."/>
            <person name="La Ragione R."/>
            <person name="Hildebrand F."/>
            <person name="Pallen M.J."/>
        </authorList>
    </citation>
    <scope>NUCLEOTIDE SEQUENCE</scope>
    <source>
        <strain evidence="1">1647</strain>
    </source>
</reference>
<dbReference type="EMBL" id="DYWO01000428">
    <property type="protein sequence ID" value="HJF50957.1"/>
    <property type="molecule type" value="Genomic_DNA"/>
</dbReference>
<dbReference type="EMBL" id="QOCI01000010">
    <property type="protein sequence ID" value="RRR17769.1"/>
    <property type="molecule type" value="Genomic_DNA"/>
</dbReference>
<evidence type="ECO:0000313" key="1">
    <source>
        <dbReference type="EMBL" id="HJF50957.1"/>
    </source>
</evidence>
<evidence type="ECO:0000313" key="2">
    <source>
        <dbReference type="EMBL" id="RRR17769.1"/>
    </source>
</evidence>
<sequence length="181" mass="19538">MRFERIFEDLEGRFEHHEQEELRAVSEDLARAERAQLTLADRLRGAGRRELTLHVGSGLRLAGAVEEVGAEWVSLRETRTAQRAVVPLAAIGIVEGLSSRARPAEESLRSPLRLGSVLREIARDRSVVRLETTAGTVLGRIAGVGADALDVLSLPTGESSSVPGSARLTVTMSSLLAVLPR</sequence>
<dbReference type="AlphaFoldDB" id="A0A3R8SNR9"/>
<dbReference type="Proteomes" id="UP000775129">
    <property type="component" value="Unassembled WGS sequence"/>
</dbReference>
<name>A0A3R8SNR9_9MICO</name>
<accession>A0A3R8SNR9</accession>
<reference evidence="2 3" key="1">
    <citation type="submission" date="2018-07" db="EMBL/GenBank/DDBJ databases">
        <title>Brachybacteriurn paraconglorneratum KCTC 9916.</title>
        <authorList>
            <person name="Li Y."/>
        </authorList>
    </citation>
    <scope>NUCLEOTIDE SEQUENCE [LARGE SCALE GENOMIC DNA]</scope>
    <source>
        <strain evidence="2 3">KCTC 9916</strain>
    </source>
</reference>
<protein>
    <recommendedName>
        <fullName evidence="4">Fis family transcriptional regulator</fullName>
    </recommendedName>
</protein>
<evidence type="ECO:0000313" key="3">
    <source>
        <dbReference type="Proteomes" id="UP000274327"/>
    </source>
</evidence>
<dbReference type="Proteomes" id="UP000274327">
    <property type="component" value="Unassembled WGS sequence"/>
</dbReference>
<dbReference type="GeneID" id="78121843"/>